<evidence type="ECO:0000313" key="3">
    <source>
        <dbReference type="Proteomes" id="UP001309876"/>
    </source>
</evidence>
<name>A0AAN7STK8_9EURO</name>
<keyword evidence="1" id="KW-1133">Transmembrane helix</keyword>
<protein>
    <submittedName>
        <fullName evidence="2">Uncharacterized protein</fullName>
    </submittedName>
</protein>
<evidence type="ECO:0000256" key="1">
    <source>
        <dbReference type="SAM" id="Phobius"/>
    </source>
</evidence>
<sequence>MAEHSSQSRNGCTHGSGLNLKEDIAAELEDFMLLTRLGTYDEASEFVNQVLWPHFSWFPILAEVLYFFREQDDYNGLARVLSELAIRDIEFQSTHEQKLIRCVFAIYSNVNKRWEPSTSDRRDQHYAALAKVYETLILQFSAKPSQDGHPSDSVTRILTAISVKQAWLEFTARHNLRQLNIMRTFELEYLNESCGLGLYLVFAEVFGTAPRGARFLTFERFGQLLDVLHDGKQSLEDLPAAARDTIIALELCLSGIVQGYTDDLGADHAATRDAADKLFILEHTREKFESLQSEHGNESFRISNTMSEKRNELQALAQGPHPHDSDWRAIFSQVVYGLYILPLIATALLTWVNLTGYLLEIYKEKLLSTRITMASTFMI</sequence>
<keyword evidence="1" id="KW-0472">Membrane</keyword>
<proteinExistence type="predicted"/>
<organism evidence="2 3">
    <name type="scientific">Lithohypha guttulata</name>
    <dbReference type="NCBI Taxonomy" id="1690604"/>
    <lineage>
        <taxon>Eukaryota</taxon>
        <taxon>Fungi</taxon>
        <taxon>Dikarya</taxon>
        <taxon>Ascomycota</taxon>
        <taxon>Pezizomycotina</taxon>
        <taxon>Eurotiomycetes</taxon>
        <taxon>Chaetothyriomycetidae</taxon>
        <taxon>Chaetothyriales</taxon>
        <taxon>Trichomeriaceae</taxon>
        <taxon>Lithohypha</taxon>
    </lineage>
</organism>
<keyword evidence="1" id="KW-0812">Transmembrane</keyword>
<dbReference type="EMBL" id="JAVRRJ010000010">
    <property type="protein sequence ID" value="KAK5081196.1"/>
    <property type="molecule type" value="Genomic_DNA"/>
</dbReference>
<dbReference type="Proteomes" id="UP001309876">
    <property type="component" value="Unassembled WGS sequence"/>
</dbReference>
<dbReference type="AlphaFoldDB" id="A0AAN7STK8"/>
<comment type="caution">
    <text evidence="2">The sequence shown here is derived from an EMBL/GenBank/DDBJ whole genome shotgun (WGS) entry which is preliminary data.</text>
</comment>
<accession>A0AAN7STK8</accession>
<feature type="transmembrane region" description="Helical" evidence="1">
    <location>
        <begin position="336"/>
        <end position="359"/>
    </location>
</feature>
<evidence type="ECO:0000313" key="2">
    <source>
        <dbReference type="EMBL" id="KAK5081196.1"/>
    </source>
</evidence>
<keyword evidence="3" id="KW-1185">Reference proteome</keyword>
<gene>
    <name evidence="2" type="ORF">LTR05_007990</name>
</gene>
<reference evidence="2 3" key="1">
    <citation type="submission" date="2023-08" db="EMBL/GenBank/DDBJ databases">
        <title>Black Yeasts Isolated from many extreme environments.</title>
        <authorList>
            <person name="Coleine C."/>
            <person name="Stajich J.E."/>
            <person name="Selbmann L."/>
        </authorList>
    </citation>
    <scope>NUCLEOTIDE SEQUENCE [LARGE SCALE GENOMIC DNA]</scope>
    <source>
        <strain evidence="2 3">CCFEE 5910</strain>
    </source>
</reference>